<dbReference type="Pfam" id="PF13538">
    <property type="entry name" value="UvrD_C_2"/>
    <property type="match status" value="1"/>
</dbReference>
<dbReference type="OrthoDB" id="6513042at2759"/>
<dbReference type="GO" id="GO:0003677">
    <property type="term" value="F:DNA binding"/>
    <property type="evidence" value="ECO:0007669"/>
    <property type="project" value="InterPro"/>
</dbReference>
<dbReference type="Pfam" id="PF14490">
    <property type="entry name" value="HHH_RecD2"/>
    <property type="match status" value="1"/>
</dbReference>
<evidence type="ECO:0000256" key="2">
    <source>
        <dbReference type="ARBA" id="ARBA00022840"/>
    </source>
</evidence>
<dbReference type="Pfam" id="PF14520">
    <property type="entry name" value="HHH_5"/>
    <property type="match status" value="1"/>
</dbReference>
<evidence type="ECO:0000313" key="6">
    <source>
        <dbReference type="Proteomes" id="UP001055712"/>
    </source>
</evidence>
<dbReference type="Pfam" id="PF23139">
    <property type="entry name" value="OB_YrrC"/>
    <property type="match status" value="1"/>
</dbReference>
<gene>
    <name evidence="5" type="ORF">D9Q98_001951</name>
</gene>
<dbReference type="InterPro" id="IPR003583">
    <property type="entry name" value="Hlx-hairpin-Hlx_DNA-bd_motif"/>
</dbReference>
<dbReference type="CDD" id="cd17933">
    <property type="entry name" value="DEXSc_RecD-like"/>
    <property type="match status" value="1"/>
</dbReference>
<evidence type="ECO:0000256" key="1">
    <source>
        <dbReference type="ARBA" id="ARBA00022741"/>
    </source>
</evidence>
<feature type="domain" description="Helix-hairpin-helix DNA-binding motif class 1" evidence="4">
    <location>
        <begin position="304"/>
        <end position="323"/>
    </location>
</feature>
<dbReference type="SUPFAM" id="SSF52540">
    <property type="entry name" value="P-loop containing nucleoside triphosphate hydrolases"/>
    <property type="match status" value="2"/>
</dbReference>
<reference evidence="5" key="1">
    <citation type="journal article" date="2019" name="Plant J.">
        <title>Chlorella vulgaris genome assembly and annotation reveals the molecular basis for metabolic acclimation to high light conditions.</title>
        <authorList>
            <person name="Cecchin M."/>
            <person name="Marcolungo L."/>
            <person name="Rossato M."/>
            <person name="Girolomoni L."/>
            <person name="Cosentino E."/>
            <person name="Cuine S."/>
            <person name="Li-Beisson Y."/>
            <person name="Delledonne M."/>
            <person name="Ballottari M."/>
        </authorList>
    </citation>
    <scope>NUCLEOTIDE SEQUENCE</scope>
    <source>
        <strain evidence="5">211/11P</strain>
    </source>
</reference>
<sequence length="1371" mass="142969">MAIGTSIGIPAGLAAARLERSVTGAAASTSGRALRASSRLPASRQLWAAAAAPAGRRNRQQVSRLSQAAAAGTPGEWLPAAPGGASRLHTTGLAPTVPQPEVQPVHRLPSGEPMAPPASYGGSYGMPASGPLYGNQCVNRAGASPVNLPARPPPARLAPAAGSVKVQGTVQKVTFRSPDTGYTVFRLQVAADVGSPQDPAAGSAAASQRSVKGKRSVITVVGNLQAVAVGQSLLLSGSWVDHKQYGQQLRVDDVEELTPSTDCEMVAYLGGGALAGVGPVTAQRMVDKWGTDIESKLNSRSAVQYLTQCEGIKKPKAEKIKQAWDATQGTREGVIFLKEHGISLPLAQRVAKRHGPHTVARVKRDAYHALAGFGLPFSKVDMLAGKVDAPPDLVSRAAMALQQCLAAAASQEGHTYLPWHRLEQQGRHLLRDVGLQHNRPWQHDAALHLVAQHMHSTGALVAERQPEEEGAAAEPFGAQLDTAAGQAAAAHAASVQQAQGVAAGQAAAPAVAAAAARPPRVHPRFDGIADLQAYLADNLPGVSAGVRESLLNTYGERVLAVLDADPSTALPELSKCRKVGEKTAEKIKLAWERAHGGARLFKSGGKGGKGGAAQADATGLTMQELQARPPTLGFGWTAGTRCYTPQLHAAELAVAERSLQKAALHRQPSAGQASKVRKWVAANQSTTDVQLSEGQVRAMEVASDSPLMVMTGGPGCGKTTAVQTIVKLWAAQKKLVCIAAPTGRAAQRMGSIQGIEPSTIHRLLGYQPRGSLGGGGGGGGGSLPDPDAAADEAEAQGVFQYNRHNPLPANAVLVDEASMLSLPLAAALFDALHPKCQLVLVGDVDQLPPVGPGSVLQSLIASRLVPVVDLREIFRQAAESAIITSALAVRRGDVPLLQRVAPHCDALQGSSSDALMVCATPEGLSAAVRDTVVALLQAHALPAGGEAGPELQVITPMRKGPAGTSALNPMLQALLNPPSRSKAEISRTYPHGGSGSGGGGGGGGDAAADGRVFRMGDRVLQTVNNYEKEVFNGDQGWVVACNPGERKLVVRFPHLDDSEARGGLGSLRDYRGVELGQLELAYAITVHKAQGGEAEHVVLALSPQHGRMLTRRLLYTGLTRARRQLVVVNAGGGSGPDPLATAVRCDGSDQLRLTSLQLRLEQGRAAGGLPELQVQSYSNEEKMLAQAAQWQAQQAQHQAAAHQQVEEQQQGVAAEDAAEHWQDTWAAGSSGSGGAGGSGGLVPSLAQLAAVQEQLLRHEGCSPEVASLWVRQLQQQAPGALLDWGRAMAACAWLQQQLPGSLSLADVVLQAPQLLAVDEGRLRAYWRFLDSRPDFEASTASSSGSVLEALHVLRCSAGKQAPPQLQKERVA</sequence>
<dbReference type="PANTHER" id="PTHR43788">
    <property type="entry name" value="DNA2/NAM7 HELICASE FAMILY MEMBER"/>
    <property type="match status" value="1"/>
</dbReference>
<name>A0A9D4TVI0_CHLVU</name>
<dbReference type="GO" id="GO:0009338">
    <property type="term" value="C:exodeoxyribonuclease V complex"/>
    <property type="evidence" value="ECO:0007669"/>
    <property type="project" value="TreeGrafter"/>
</dbReference>
<dbReference type="GO" id="GO:0006281">
    <property type="term" value="P:DNA repair"/>
    <property type="evidence" value="ECO:0007669"/>
    <property type="project" value="InterPro"/>
</dbReference>
<dbReference type="GO" id="GO:0006310">
    <property type="term" value="P:DNA recombination"/>
    <property type="evidence" value="ECO:0007669"/>
    <property type="project" value="TreeGrafter"/>
</dbReference>
<protein>
    <recommendedName>
        <fullName evidence="4">Helix-hairpin-helix DNA-binding motif class 1 domain-containing protein</fullName>
    </recommendedName>
</protein>
<feature type="region of interest" description="Disordered" evidence="3">
    <location>
        <begin position="979"/>
        <end position="1008"/>
    </location>
</feature>
<dbReference type="GO" id="GO:0017116">
    <property type="term" value="F:single-stranded DNA helicase activity"/>
    <property type="evidence" value="ECO:0007669"/>
    <property type="project" value="TreeGrafter"/>
</dbReference>
<proteinExistence type="predicted"/>
<organism evidence="5 6">
    <name type="scientific">Chlorella vulgaris</name>
    <name type="common">Green alga</name>
    <dbReference type="NCBI Taxonomy" id="3077"/>
    <lineage>
        <taxon>Eukaryota</taxon>
        <taxon>Viridiplantae</taxon>
        <taxon>Chlorophyta</taxon>
        <taxon>core chlorophytes</taxon>
        <taxon>Trebouxiophyceae</taxon>
        <taxon>Chlorellales</taxon>
        <taxon>Chlorellaceae</taxon>
        <taxon>Chlorella clade</taxon>
        <taxon>Chlorella</taxon>
    </lineage>
</organism>
<keyword evidence="2" id="KW-0067">ATP-binding</keyword>
<comment type="caution">
    <text evidence="5">The sequence shown here is derived from an EMBL/GenBank/DDBJ whole genome shotgun (WGS) entry which is preliminary data.</text>
</comment>
<accession>A0A9D4TVI0</accession>
<dbReference type="InterPro" id="IPR027417">
    <property type="entry name" value="P-loop_NTPase"/>
</dbReference>
<keyword evidence="6" id="KW-1185">Reference proteome</keyword>
<feature type="domain" description="Helix-hairpin-helix DNA-binding motif class 1" evidence="4">
    <location>
        <begin position="571"/>
        <end position="590"/>
    </location>
</feature>
<dbReference type="Gene3D" id="2.30.30.940">
    <property type="match status" value="1"/>
</dbReference>
<feature type="domain" description="Helix-hairpin-helix DNA-binding motif class 1" evidence="4">
    <location>
        <begin position="534"/>
        <end position="553"/>
    </location>
</feature>
<dbReference type="SMART" id="SM00278">
    <property type="entry name" value="HhH1"/>
    <property type="match status" value="3"/>
</dbReference>
<dbReference type="CDD" id="cd18809">
    <property type="entry name" value="SF1_C_RecD"/>
    <property type="match status" value="1"/>
</dbReference>
<dbReference type="Proteomes" id="UP001055712">
    <property type="component" value="Unassembled WGS sequence"/>
</dbReference>
<dbReference type="InterPro" id="IPR029493">
    <property type="entry name" value="RecD2-like_HHH"/>
</dbReference>
<dbReference type="Pfam" id="PF18335">
    <property type="entry name" value="SH3_13"/>
    <property type="match status" value="1"/>
</dbReference>
<dbReference type="Gene3D" id="1.10.150.20">
    <property type="entry name" value="5' to 3' exonuclease, C-terminal subdomain"/>
    <property type="match status" value="1"/>
</dbReference>
<dbReference type="InterPro" id="IPR055446">
    <property type="entry name" value="RecD2_N_OB"/>
</dbReference>
<dbReference type="Gene3D" id="3.40.50.300">
    <property type="entry name" value="P-loop containing nucleotide triphosphate hydrolases"/>
    <property type="match status" value="2"/>
</dbReference>
<evidence type="ECO:0000256" key="3">
    <source>
        <dbReference type="SAM" id="MobiDB-lite"/>
    </source>
</evidence>
<dbReference type="InterPro" id="IPR050534">
    <property type="entry name" value="Coronavir_polyprotein_1ab"/>
</dbReference>
<dbReference type="InterPro" id="IPR041451">
    <property type="entry name" value="RecD2_SH13"/>
</dbReference>
<dbReference type="GO" id="GO:0005524">
    <property type="term" value="F:ATP binding"/>
    <property type="evidence" value="ECO:0007669"/>
    <property type="project" value="UniProtKB-KW"/>
</dbReference>
<feature type="region of interest" description="Disordered" evidence="3">
    <location>
        <begin position="51"/>
        <end position="100"/>
    </location>
</feature>
<dbReference type="InterPro" id="IPR027785">
    <property type="entry name" value="UvrD-like_helicase_C"/>
</dbReference>
<evidence type="ECO:0000259" key="4">
    <source>
        <dbReference type="SMART" id="SM00278"/>
    </source>
</evidence>
<dbReference type="Pfam" id="PF13604">
    <property type="entry name" value="AAA_30"/>
    <property type="match status" value="1"/>
</dbReference>
<keyword evidence="1" id="KW-0547">Nucleotide-binding</keyword>
<dbReference type="EMBL" id="SIDB01000002">
    <property type="protein sequence ID" value="KAI3435893.1"/>
    <property type="molecule type" value="Genomic_DNA"/>
</dbReference>
<feature type="compositionally biased region" description="Gly residues" evidence="3">
    <location>
        <begin position="992"/>
        <end position="1005"/>
    </location>
</feature>
<reference evidence="5" key="2">
    <citation type="submission" date="2020-11" db="EMBL/GenBank/DDBJ databases">
        <authorList>
            <person name="Cecchin M."/>
            <person name="Marcolungo L."/>
            <person name="Rossato M."/>
            <person name="Girolomoni L."/>
            <person name="Cosentino E."/>
            <person name="Cuine S."/>
            <person name="Li-Beisson Y."/>
            <person name="Delledonne M."/>
            <person name="Ballottari M."/>
        </authorList>
    </citation>
    <scope>NUCLEOTIDE SEQUENCE</scope>
    <source>
        <strain evidence="5">211/11P</strain>
        <tissue evidence="5">Whole cell</tissue>
    </source>
</reference>
<evidence type="ECO:0000313" key="5">
    <source>
        <dbReference type="EMBL" id="KAI3435893.1"/>
    </source>
</evidence>
<dbReference type="PANTHER" id="PTHR43788:SF6">
    <property type="entry name" value="DNA HELICASE B"/>
    <property type="match status" value="1"/>
</dbReference>
<dbReference type="Gene3D" id="1.10.10.2220">
    <property type="match status" value="1"/>
</dbReference>